<accession>A0ABR0UV34</accession>
<protein>
    <recommendedName>
        <fullName evidence="4">diaminopimelate epimerase</fullName>
        <ecNumber evidence="4">5.1.1.7</ecNumber>
    </recommendedName>
</protein>
<dbReference type="Pfam" id="PF01678">
    <property type="entry name" value="DAP_epimerase"/>
    <property type="match status" value="2"/>
</dbReference>
<evidence type="ECO:0000256" key="1">
    <source>
        <dbReference type="ARBA" id="ARBA00005196"/>
    </source>
</evidence>
<evidence type="ECO:0000256" key="11">
    <source>
        <dbReference type="SAM" id="MobiDB-lite"/>
    </source>
</evidence>
<dbReference type="InterPro" id="IPR018510">
    <property type="entry name" value="DAP_epimerase_AS"/>
</dbReference>
<dbReference type="Gene3D" id="3.30.70.330">
    <property type="match status" value="1"/>
</dbReference>
<evidence type="ECO:0000259" key="12">
    <source>
        <dbReference type="Pfam" id="PF03939"/>
    </source>
</evidence>
<evidence type="ECO:0000256" key="10">
    <source>
        <dbReference type="ARBA" id="ARBA00051712"/>
    </source>
</evidence>
<dbReference type="Proteomes" id="UP001318860">
    <property type="component" value="Unassembled WGS sequence"/>
</dbReference>
<gene>
    <name evidence="13" type="ORF">DH2020_040116</name>
</gene>
<comment type="pathway">
    <text evidence="1">Amino-acid biosynthesis; L-lysine biosynthesis via DAP pathway; DL-2,6-diaminopimelate from LL-2,6-diaminopimelate: step 1/1.</text>
</comment>
<reference evidence="13 14" key="1">
    <citation type="journal article" date="2021" name="Comput. Struct. Biotechnol. J.">
        <title>De novo genome assembly of the potent medicinal plant Rehmannia glutinosa using nanopore technology.</title>
        <authorList>
            <person name="Ma L."/>
            <person name="Dong C."/>
            <person name="Song C."/>
            <person name="Wang X."/>
            <person name="Zheng X."/>
            <person name="Niu Y."/>
            <person name="Chen S."/>
            <person name="Feng W."/>
        </authorList>
    </citation>
    <scope>NUCLEOTIDE SEQUENCE [LARGE SCALE GENOMIC DNA]</scope>
    <source>
        <strain evidence="13">DH-2019</strain>
    </source>
</reference>
<feature type="domain" description="Large ribosomal subunit protein uL23 N-terminal" evidence="12">
    <location>
        <begin position="40"/>
        <end position="91"/>
    </location>
</feature>
<dbReference type="EMBL" id="JABTTQ020002063">
    <property type="protein sequence ID" value="KAK6126138.1"/>
    <property type="molecule type" value="Genomic_DNA"/>
</dbReference>
<evidence type="ECO:0000256" key="6">
    <source>
        <dbReference type="ARBA" id="ARBA00022980"/>
    </source>
</evidence>
<comment type="similarity">
    <text evidence="2">Belongs to the universal ribosomal protein uL23 family.</text>
</comment>
<evidence type="ECO:0000256" key="5">
    <source>
        <dbReference type="ARBA" id="ARBA00022605"/>
    </source>
</evidence>
<dbReference type="InterPro" id="IPR013025">
    <property type="entry name" value="Ribosomal_uL23-like"/>
</dbReference>
<feature type="compositionally biased region" description="Basic and acidic residues" evidence="11">
    <location>
        <begin position="9"/>
        <end position="21"/>
    </location>
</feature>
<dbReference type="InterPro" id="IPR005633">
    <property type="entry name" value="Ribosomal_uL23_N"/>
</dbReference>
<sequence>MLSGGRTRASAEKKSSGKEQRLLQFKMAPAKADSTKKSDPKAQALKTAKAVKSGASTFKKKTKKIRTKVTFHRPRTLKLDRNPKYPRISAPPRNKLDHYQILKYPLTTESAMKKIEDNNTLVFIVDIRADKKKIKDAVKKMYDIQTKKVNTLIRLDGTKKAYVRSIAICTGQKPNFRVFSSMSIQAPEKSSPTSFLDRKESGILHFVKYHGLGNDFILVDNRDSEEPKITPDQAVKLCDRNFGIGADGVIFAMPGVNGTDYTMRIFNSDGSEPEMCGNGVRCFARFIAELENLHGKQSFTVHTGAGLIVPEIQEDGKVRVDMGEPILKASEIPTKLTPNKDQSAVKAKLDVNGLIWNVTCVSMGNPHCVTFGTESCEDLQVDELNLAEIGPKFEHHVMFPARTNTGATLACGTGACAVVVAAVLEGRAVRSCTVDLPGGPLDIEWREDDNHVYMTGPAELVFYGSVPL</sequence>
<dbReference type="Pfam" id="PF00276">
    <property type="entry name" value="Ribosomal_L23"/>
    <property type="match status" value="1"/>
</dbReference>
<keyword evidence="9" id="KW-0687">Ribonucleoprotein</keyword>
<evidence type="ECO:0000256" key="7">
    <source>
        <dbReference type="ARBA" id="ARBA00023154"/>
    </source>
</evidence>
<evidence type="ECO:0000256" key="2">
    <source>
        <dbReference type="ARBA" id="ARBA00006700"/>
    </source>
</evidence>
<dbReference type="HAMAP" id="MF_00197">
    <property type="entry name" value="DAP_epimerase"/>
    <property type="match status" value="1"/>
</dbReference>
<evidence type="ECO:0000313" key="14">
    <source>
        <dbReference type="Proteomes" id="UP001318860"/>
    </source>
</evidence>
<evidence type="ECO:0000256" key="9">
    <source>
        <dbReference type="ARBA" id="ARBA00023274"/>
    </source>
</evidence>
<dbReference type="NCBIfam" id="TIGR00652">
    <property type="entry name" value="DapF"/>
    <property type="match status" value="1"/>
</dbReference>
<evidence type="ECO:0000256" key="4">
    <source>
        <dbReference type="ARBA" id="ARBA00013080"/>
    </source>
</evidence>
<dbReference type="SUPFAM" id="SSF54506">
    <property type="entry name" value="Diaminopimelate epimerase-like"/>
    <property type="match status" value="2"/>
</dbReference>
<comment type="catalytic activity">
    <reaction evidence="10">
        <text>(2S,6S)-2,6-diaminopimelate = meso-2,6-diaminopimelate</text>
        <dbReference type="Rhea" id="RHEA:15393"/>
        <dbReference type="ChEBI" id="CHEBI:57609"/>
        <dbReference type="ChEBI" id="CHEBI:57791"/>
        <dbReference type="EC" id="5.1.1.7"/>
    </reaction>
</comment>
<dbReference type="PROSITE" id="PS01326">
    <property type="entry name" value="DAP_EPIMERASE"/>
    <property type="match status" value="1"/>
</dbReference>
<keyword evidence="8" id="KW-0413">Isomerase</keyword>
<keyword evidence="6" id="KW-0689">Ribosomal protein</keyword>
<keyword evidence="5" id="KW-0028">Amino-acid biosynthesis</keyword>
<evidence type="ECO:0000256" key="8">
    <source>
        <dbReference type="ARBA" id="ARBA00023235"/>
    </source>
</evidence>
<dbReference type="PANTHER" id="PTHR31689:SF0">
    <property type="entry name" value="DIAMINOPIMELATE EPIMERASE"/>
    <property type="match status" value="1"/>
</dbReference>
<proteinExistence type="inferred from homology"/>
<dbReference type="Pfam" id="PF03939">
    <property type="entry name" value="Ribosomal_L23eN"/>
    <property type="match status" value="1"/>
</dbReference>
<dbReference type="InterPro" id="IPR012677">
    <property type="entry name" value="Nucleotide-bd_a/b_plait_sf"/>
</dbReference>
<evidence type="ECO:0000313" key="13">
    <source>
        <dbReference type="EMBL" id="KAK6126138.1"/>
    </source>
</evidence>
<dbReference type="PANTHER" id="PTHR31689">
    <property type="entry name" value="DIAMINOPIMELATE EPIMERASE, CHLOROPLASTIC"/>
    <property type="match status" value="1"/>
</dbReference>
<organism evidence="13 14">
    <name type="scientific">Rehmannia glutinosa</name>
    <name type="common">Chinese foxglove</name>
    <dbReference type="NCBI Taxonomy" id="99300"/>
    <lineage>
        <taxon>Eukaryota</taxon>
        <taxon>Viridiplantae</taxon>
        <taxon>Streptophyta</taxon>
        <taxon>Embryophyta</taxon>
        <taxon>Tracheophyta</taxon>
        <taxon>Spermatophyta</taxon>
        <taxon>Magnoliopsida</taxon>
        <taxon>eudicotyledons</taxon>
        <taxon>Gunneridae</taxon>
        <taxon>Pentapetalae</taxon>
        <taxon>asterids</taxon>
        <taxon>lamiids</taxon>
        <taxon>Lamiales</taxon>
        <taxon>Orobanchaceae</taxon>
        <taxon>Rehmannieae</taxon>
        <taxon>Rehmannia</taxon>
    </lineage>
</organism>
<comment type="caution">
    <text evidence="13">The sequence shown here is derived from an EMBL/GenBank/DDBJ whole genome shotgun (WGS) entry which is preliminary data.</text>
</comment>
<feature type="region of interest" description="Disordered" evidence="11">
    <location>
        <begin position="1"/>
        <end position="45"/>
    </location>
</feature>
<comment type="similarity">
    <text evidence="3">Belongs to the diaminopimelate epimerase family.</text>
</comment>
<dbReference type="EC" id="5.1.1.7" evidence="4"/>
<evidence type="ECO:0000256" key="3">
    <source>
        <dbReference type="ARBA" id="ARBA00010219"/>
    </source>
</evidence>
<keyword evidence="7" id="KW-0457">Lysine biosynthesis</keyword>
<dbReference type="Gene3D" id="3.10.310.10">
    <property type="entry name" value="Diaminopimelate Epimerase, Chain A, domain 1"/>
    <property type="match status" value="3"/>
</dbReference>
<dbReference type="InterPro" id="IPR001653">
    <property type="entry name" value="DAP_epimerase_DapF"/>
</dbReference>
<dbReference type="InterPro" id="IPR012678">
    <property type="entry name" value="Ribosomal_uL23/eL15/eS24_sf"/>
</dbReference>
<dbReference type="SUPFAM" id="SSF54189">
    <property type="entry name" value="Ribosomal proteins S24e, L23 and L15e"/>
    <property type="match status" value="1"/>
</dbReference>
<name>A0ABR0UV34_REHGL</name>
<keyword evidence="14" id="KW-1185">Reference proteome</keyword>